<gene>
    <name evidence="1" type="ORF">MUB52_06445</name>
</gene>
<name>A0ABT3BBV1_9RHOB</name>
<evidence type="ECO:0000313" key="1">
    <source>
        <dbReference type="EMBL" id="MCV3271061.1"/>
    </source>
</evidence>
<reference evidence="1 2" key="1">
    <citation type="submission" date="2022-04" db="EMBL/GenBank/DDBJ databases">
        <title>Roseobacter sp. WL0113 is a bacterium isolated from neritic sediment.</title>
        <authorList>
            <person name="Wang L."/>
            <person name="He W."/>
            <person name="Zhang D.-F."/>
        </authorList>
    </citation>
    <scope>NUCLEOTIDE SEQUENCE [LARGE SCALE GENOMIC DNA]</scope>
    <source>
        <strain evidence="1 2">WL0113</strain>
    </source>
</reference>
<sequence>MPADEGLSWRKIVVATVVAFFAALGTYAFTVTRDTFERTIVIEDPFPPPEPLSARLLVEGPDPFGGAAFVTSPLVTDPDRTIDDLTREDAIYPAYRQKLGQWSDIATAFHAVRIELRTPLETPVVVTDIVPRILERTEPKHGWYLAEGGCGIGFNAIRKAVVDFDLATPVVDFSSPADGESGTFTLTEDHVEVFEITAWTRDHYVEWVYDFHYTTSEDTGVLTVDRLGIPFKLSSEIGSRGFRPVNSADNPFRRMFHWDTGIESC</sequence>
<accession>A0ABT3BBV1</accession>
<dbReference type="Proteomes" id="UP001208690">
    <property type="component" value="Unassembled WGS sequence"/>
</dbReference>
<proteinExistence type="predicted"/>
<comment type="caution">
    <text evidence="1">The sequence shown here is derived from an EMBL/GenBank/DDBJ whole genome shotgun (WGS) entry which is preliminary data.</text>
</comment>
<evidence type="ECO:0000313" key="2">
    <source>
        <dbReference type="Proteomes" id="UP001208690"/>
    </source>
</evidence>
<keyword evidence="2" id="KW-1185">Reference proteome</keyword>
<dbReference type="RefSeq" id="WP_263843379.1">
    <property type="nucleotide sequence ID" value="NZ_JALIEB010000003.1"/>
</dbReference>
<protein>
    <submittedName>
        <fullName evidence="1">Uncharacterized protein</fullName>
    </submittedName>
</protein>
<organism evidence="1 2">
    <name type="scientific">Roseobacter sinensis</name>
    <dbReference type="NCBI Taxonomy" id="2931391"/>
    <lineage>
        <taxon>Bacteria</taxon>
        <taxon>Pseudomonadati</taxon>
        <taxon>Pseudomonadota</taxon>
        <taxon>Alphaproteobacteria</taxon>
        <taxon>Rhodobacterales</taxon>
        <taxon>Roseobacteraceae</taxon>
        <taxon>Roseobacter</taxon>
    </lineage>
</organism>
<dbReference type="EMBL" id="JALIEB010000003">
    <property type="protein sequence ID" value="MCV3271061.1"/>
    <property type="molecule type" value="Genomic_DNA"/>
</dbReference>